<proteinExistence type="predicted"/>
<dbReference type="EMBL" id="BMAO01028051">
    <property type="protein sequence ID" value="GFR21679.1"/>
    <property type="molecule type" value="Genomic_DNA"/>
</dbReference>
<keyword evidence="2" id="KW-1185">Reference proteome</keyword>
<accession>A0A8X6IGB9</accession>
<name>A0A8X6IGB9_TRICU</name>
<reference evidence="1" key="1">
    <citation type="submission" date="2020-07" db="EMBL/GenBank/DDBJ databases">
        <title>Multicomponent nature underlies the extraordinary mechanical properties of spider dragline silk.</title>
        <authorList>
            <person name="Kono N."/>
            <person name="Nakamura H."/>
            <person name="Mori M."/>
            <person name="Yoshida Y."/>
            <person name="Ohtoshi R."/>
            <person name="Malay A.D."/>
            <person name="Moran D.A.P."/>
            <person name="Tomita M."/>
            <person name="Numata K."/>
            <person name="Arakawa K."/>
        </authorList>
    </citation>
    <scope>NUCLEOTIDE SEQUENCE</scope>
</reference>
<dbReference type="AlphaFoldDB" id="A0A8X6IGB9"/>
<protein>
    <submittedName>
        <fullName evidence="1">Uncharacterized protein</fullName>
    </submittedName>
</protein>
<comment type="caution">
    <text evidence="1">The sequence shown here is derived from an EMBL/GenBank/DDBJ whole genome shotgun (WGS) entry which is preliminary data.</text>
</comment>
<sequence length="80" mass="9320">MKSMDHEAKKWVEHHKSFLARGNLPAIGLHGRSDGMVDRWKTANYLIQSDILEISEIQTCLQLLAGRKCYALLRRNVYRH</sequence>
<gene>
    <name evidence="1" type="ORF">TNCT_155611</name>
</gene>
<evidence type="ECO:0000313" key="1">
    <source>
        <dbReference type="EMBL" id="GFR21679.1"/>
    </source>
</evidence>
<evidence type="ECO:0000313" key="2">
    <source>
        <dbReference type="Proteomes" id="UP000887116"/>
    </source>
</evidence>
<organism evidence="1 2">
    <name type="scientific">Trichonephila clavata</name>
    <name type="common">Joro spider</name>
    <name type="synonym">Nephila clavata</name>
    <dbReference type="NCBI Taxonomy" id="2740835"/>
    <lineage>
        <taxon>Eukaryota</taxon>
        <taxon>Metazoa</taxon>
        <taxon>Ecdysozoa</taxon>
        <taxon>Arthropoda</taxon>
        <taxon>Chelicerata</taxon>
        <taxon>Arachnida</taxon>
        <taxon>Araneae</taxon>
        <taxon>Araneomorphae</taxon>
        <taxon>Entelegynae</taxon>
        <taxon>Araneoidea</taxon>
        <taxon>Nephilidae</taxon>
        <taxon>Trichonephila</taxon>
    </lineage>
</organism>
<dbReference type="Proteomes" id="UP000887116">
    <property type="component" value="Unassembled WGS sequence"/>
</dbReference>